<feature type="domain" description="BON" evidence="9">
    <location>
        <begin position="36"/>
        <end position="102"/>
    </location>
</feature>
<feature type="transmembrane region" description="Helical" evidence="6">
    <location>
        <begin position="168"/>
        <end position="186"/>
    </location>
</feature>
<comment type="similarity">
    <text evidence="6">Belongs to the MscS (TC 1.A.23) family.</text>
</comment>
<evidence type="ECO:0000256" key="5">
    <source>
        <dbReference type="ARBA" id="ARBA00023136"/>
    </source>
</evidence>
<keyword evidence="6" id="KW-0997">Cell inner membrane</keyword>
<comment type="caution">
    <text evidence="6">Lacks conserved residue(s) required for the propagation of feature annotation.</text>
</comment>
<reference evidence="10 11" key="1">
    <citation type="submission" date="2020-08" db="EMBL/GenBank/DDBJ databases">
        <title>Genomic Encyclopedia of Type Strains, Phase IV (KMG-IV): sequencing the most valuable type-strain genomes for metagenomic binning, comparative biology and taxonomic classification.</title>
        <authorList>
            <person name="Goeker M."/>
        </authorList>
    </citation>
    <scope>NUCLEOTIDE SEQUENCE [LARGE SCALE GENOMIC DNA]</scope>
    <source>
        <strain evidence="10 11">DSM 102234</strain>
    </source>
</reference>
<evidence type="ECO:0000256" key="7">
    <source>
        <dbReference type="SAM" id="MobiDB-lite"/>
    </source>
</evidence>
<comment type="function">
    <text evidence="6">Mechanosensitive channel that participates in the regulation of osmotic pressure changes within the cell, opening in response to stretch forces in the membrane lipid bilayer, without the need for other proteins. Contributes to normal resistance to hypoosmotic shock. Forms an ion channel of 1.0 nanosiemens conductance with a slight preference for anions.</text>
</comment>
<dbReference type="InterPro" id="IPR023408">
    <property type="entry name" value="MscS_beta-dom_sf"/>
</dbReference>
<dbReference type="Pfam" id="PF04972">
    <property type="entry name" value="BON"/>
    <property type="match status" value="1"/>
</dbReference>
<feature type="chain" id="PRO_5031423065" description="Small-conductance mechanosensitive channel" evidence="8">
    <location>
        <begin position="19"/>
        <end position="441"/>
    </location>
</feature>
<keyword evidence="3 6" id="KW-0812">Transmembrane</keyword>
<evidence type="ECO:0000256" key="6">
    <source>
        <dbReference type="RuleBase" id="RU369025"/>
    </source>
</evidence>
<keyword evidence="4 6" id="KW-1133">Transmembrane helix</keyword>
<feature type="region of interest" description="Disordered" evidence="7">
    <location>
        <begin position="380"/>
        <end position="425"/>
    </location>
</feature>
<feature type="transmembrane region" description="Helical" evidence="6">
    <location>
        <begin position="192"/>
        <end position="210"/>
    </location>
</feature>
<comment type="subcellular location">
    <subcellularLocation>
        <location evidence="6">Cell inner membrane</location>
        <topology evidence="6">Multi-pass membrane protein</topology>
    </subcellularLocation>
    <subcellularLocation>
        <location evidence="1">Cell membrane</location>
        <topology evidence="1">Multi-pass membrane protein</topology>
    </subcellularLocation>
</comment>
<evidence type="ECO:0000313" key="10">
    <source>
        <dbReference type="EMBL" id="MBB3995469.1"/>
    </source>
</evidence>
<evidence type="ECO:0000256" key="1">
    <source>
        <dbReference type="ARBA" id="ARBA00004651"/>
    </source>
</evidence>
<evidence type="ECO:0000256" key="8">
    <source>
        <dbReference type="SAM" id="SignalP"/>
    </source>
</evidence>
<dbReference type="GO" id="GO:0008381">
    <property type="term" value="F:mechanosensitive monoatomic ion channel activity"/>
    <property type="evidence" value="ECO:0007669"/>
    <property type="project" value="InterPro"/>
</dbReference>
<keyword evidence="6" id="KW-0407">Ion channel</keyword>
<dbReference type="Gene3D" id="3.30.70.100">
    <property type="match status" value="1"/>
</dbReference>
<dbReference type="Gene3D" id="1.10.287.1260">
    <property type="match status" value="1"/>
</dbReference>
<comment type="caution">
    <text evidence="10">The sequence shown here is derived from an EMBL/GenBank/DDBJ whole genome shotgun (WGS) entry which is preliminary data.</text>
</comment>
<dbReference type="Gene3D" id="3.30.1340.30">
    <property type="match status" value="1"/>
</dbReference>
<feature type="signal peptide" evidence="8">
    <location>
        <begin position="1"/>
        <end position="18"/>
    </location>
</feature>
<dbReference type="InterPro" id="IPR007055">
    <property type="entry name" value="BON_dom"/>
</dbReference>
<dbReference type="SUPFAM" id="SSF82689">
    <property type="entry name" value="Mechanosensitive channel protein MscS (YggB), C-terminal domain"/>
    <property type="match status" value="1"/>
</dbReference>
<evidence type="ECO:0000256" key="2">
    <source>
        <dbReference type="ARBA" id="ARBA00022475"/>
    </source>
</evidence>
<accession>A0A7W6E761</accession>
<name>A0A7W6E761_9RHOB</name>
<dbReference type="InterPro" id="IPR045275">
    <property type="entry name" value="MscS_archaea/bacteria_type"/>
</dbReference>
<dbReference type="Proteomes" id="UP000530268">
    <property type="component" value="Unassembled WGS sequence"/>
</dbReference>
<evidence type="ECO:0000256" key="3">
    <source>
        <dbReference type="ARBA" id="ARBA00022692"/>
    </source>
</evidence>
<evidence type="ECO:0000256" key="4">
    <source>
        <dbReference type="ARBA" id="ARBA00022989"/>
    </source>
</evidence>
<sequence length="441" mass="47664">MRIAVLLICLLLPLSAQSQTVSQPTGTITIDDSATQDAAMANRIRGILGELEGFDDITVTVSSGIVTLRGNTLDMPTAQRLAELVGRVEGVVAIENEVTETTDVVQRLNPAVERFLIRARQMIAFLPLAMIALSLFLLIILLGFALARRKQPWERLAPNAFIADIYRQIVRLVFVIGGLVAALDILNATALLSGILGAAGIVGLAIGFAVKDTVENFIASIMLSIRQPFRPNDTVEIEGDTGKVIRLTSRATILLSFDGNQIRIPNSTVFKSRIVNFSRNAERRFTFSLGVAPEADLAHAQALALSTLEALPFVLDDPHASAWIESVDDSSVTMGMAAWINQNETSIVLARSEAIRLVQAAYDTAAIGAQAPAYRLLHEGGLDPSQLQPTKSAISDPEGPDMQAPPAREVDAVEDEQLSRIVDQERAGEQIDLLRTNAEQE</sequence>
<feature type="transmembrane region" description="Helical" evidence="6">
    <location>
        <begin position="122"/>
        <end position="147"/>
    </location>
</feature>
<dbReference type="Pfam" id="PF00924">
    <property type="entry name" value="MS_channel_2nd"/>
    <property type="match status" value="1"/>
</dbReference>
<organism evidence="10 11">
    <name type="scientific">Sulfitobacter undariae</name>
    <dbReference type="NCBI Taxonomy" id="1563671"/>
    <lineage>
        <taxon>Bacteria</taxon>
        <taxon>Pseudomonadati</taxon>
        <taxon>Pseudomonadota</taxon>
        <taxon>Alphaproteobacteria</taxon>
        <taxon>Rhodobacterales</taxon>
        <taxon>Roseobacteraceae</taxon>
        <taxon>Sulfitobacter</taxon>
    </lineage>
</organism>
<dbReference type="PANTHER" id="PTHR30221">
    <property type="entry name" value="SMALL-CONDUCTANCE MECHANOSENSITIVE CHANNEL"/>
    <property type="match status" value="1"/>
</dbReference>
<proteinExistence type="inferred from homology"/>
<dbReference type="EMBL" id="JACIEI010000015">
    <property type="protein sequence ID" value="MBB3995469.1"/>
    <property type="molecule type" value="Genomic_DNA"/>
</dbReference>
<gene>
    <name evidence="10" type="ORF">GGR95_003125</name>
</gene>
<dbReference type="InterPro" id="IPR011066">
    <property type="entry name" value="MscS_channel_C_sf"/>
</dbReference>
<keyword evidence="5 6" id="KW-0472">Membrane</keyword>
<dbReference type="AlphaFoldDB" id="A0A7W6E761"/>
<dbReference type="PROSITE" id="PS50914">
    <property type="entry name" value="BON"/>
    <property type="match status" value="1"/>
</dbReference>
<keyword evidence="8" id="KW-0732">Signal</keyword>
<keyword evidence="11" id="KW-1185">Reference proteome</keyword>
<evidence type="ECO:0000313" key="11">
    <source>
        <dbReference type="Proteomes" id="UP000530268"/>
    </source>
</evidence>
<keyword evidence="6" id="KW-0406">Ion transport</keyword>
<protein>
    <recommendedName>
        <fullName evidence="6">Small-conductance mechanosensitive channel</fullName>
    </recommendedName>
</protein>
<dbReference type="Gene3D" id="2.30.30.60">
    <property type="match status" value="1"/>
</dbReference>
<comment type="subunit">
    <text evidence="6">Homoheptamer.</text>
</comment>
<keyword evidence="6" id="KW-0813">Transport</keyword>
<evidence type="ECO:0000259" key="9">
    <source>
        <dbReference type="PROSITE" id="PS50914"/>
    </source>
</evidence>
<dbReference type="InterPro" id="IPR010920">
    <property type="entry name" value="LSM_dom_sf"/>
</dbReference>
<dbReference type="SUPFAM" id="SSF50182">
    <property type="entry name" value="Sm-like ribonucleoproteins"/>
    <property type="match status" value="1"/>
</dbReference>
<keyword evidence="2" id="KW-1003">Cell membrane</keyword>
<dbReference type="RefSeq" id="WP_184567417.1">
    <property type="nucleotide sequence ID" value="NZ_JACIEI010000015.1"/>
</dbReference>
<dbReference type="InterPro" id="IPR006685">
    <property type="entry name" value="MscS_channel_2nd"/>
</dbReference>
<dbReference type="PANTHER" id="PTHR30221:SF1">
    <property type="entry name" value="SMALL-CONDUCTANCE MECHANOSENSITIVE CHANNEL"/>
    <property type="match status" value="1"/>
</dbReference>
<dbReference type="GO" id="GO:0005886">
    <property type="term" value="C:plasma membrane"/>
    <property type="evidence" value="ECO:0007669"/>
    <property type="project" value="UniProtKB-SubCell"/>
</dbReference>